<sequence>MVKKRNSDWPDEDIALLKKLWAEPVGTKEIGQRLSVPRTKSAVCGKADRLKAAGELGEKVPPPTARRKKTRGLGIQVRKVKKATARKPKKVEKPAPPAKPKLALVPEGTAVIPPRPARLFATAELKRGMCRWPYGDPNSPDFGHCGCRAKAGVYCISHALVAYKPPEKRLPTRPVRVYRRRA</sequence>
<accession>A0A1V0EDZ6</accession>
<gene>
    <name evidence="2" type="ORF">Ccr32_gp217</name>
</gene>
<reference evidence="3" key="1">
    <citation type="journal article" date="2017" name="Curr. Microbiol.">
        <title>Genomic Diversity of Type B3 Bacteriophages of Caulobacter crescentus.</title>
        <authorList>
            <person name="Ash K.T."/>
            <person name="Drake K.M."/>
            <person name="Gibbs W.S."/>
            <person name="Ely B."/>
        </authorList>
    </citation>
    <scope>NUCLEOTIDE SEQUENCE [LARGE SCALE GENOMIC DNA]</scope>
</reference>
<dbReference type="InterPro" id="IPR011681">
    <property type="entry name" value="GcrA"/>
</dbReference>
<dbReference type="EMBL" id="KY555146">
    <property type="protein sequence ID" value="ARB15135.1"/>
    <property type="molecule type" value="Genomic_DNA"/>
</dbReference>
<evidence type="ECO:0000313" key="3">
    <source>
        <dbReference type="Proteomes" id="UP000222485"/>
    </source>
</evidence>
<organism evidence="2 3">
    <name type="scientific">Caulobacter phage Ccr32</name>
    <dbReference type="NCBI Taxonomy" id="1959738"/>
    <lineage>
        <taxon>Viruses</taxon>
        <taxon>Duplodnaviria</taxon>
        <taxon>Heunggongvirae</taxon>
        <taxon>Uroviricota</taxon>
        <taxon>Caudoviricetes</taxon>
        <taxon>Jeanschmidtviridae</taxon>
        <taxon>Shapirovirus</taxon>
        <taxon>Shapirovirus cbk</taxon>
    </lineage>
</organism>
<proteinExistence type="predicted"/>
<evidence type="ECO:0000256" key="1">
    <source>
        <dbReference type="SAM" id="MobiDB-lite"/>
    </source>
</evidence>
<name>A0A1V0EDZ6_9CAUD</name>
<feature type="region of interest" description="Disordered" evidence="1">
    <location>
        <begin position="53"/>
        <end position="101"/>
    </location>
</feature>
<dbReference type="Pfam" id="PF07750">
    <property type="entry name" value="GcrA"/>
    <property type="match status" value="1"/>
</dbReference>
<protein>
    <submittedName>
        <fullName evidence="2">GcrA cell cycle regulator</fullName>
    </submittedName>
</protein>
<feature type="compositionally biased region" description="Basic residues" evidence="1">
    <location>
        <begin position="78"/>
        <end position="90"/>
    </location>
</feature>
<evidence type="ECO:0000313" key="2">
    <source>
        <dbReference type="EMBL" id="ARB15135.1"/>
    </source>
</evidence>
<dbReference type="Proteomes" id="UP000222485">
    <property type="component" value="Genome"/>
</dbReference>